<dbReference type="InterPro" id="IPR044068">
    <property type="entry name" value="CB"/>
</dbReference>
<comment type="caution">
    <text evidence="8">The sequence shown here is derived from an EMBL/GenBank/DDBJ whole genome shotgun (WGS) entry which is preliminary data.</text>
</comment>
<dbReference type="InterPro" id="IPR010998">
    <property type="entry name" value="Integrase_recombinase_N"/>
</dbReference>
<keyword evidence="9" id="KW-1185">Reference proteome</keyword>
<dbReference type="EMBL" id="JAPTNG010000023">
    <property type="protein sequence ID" value="MCZ0833387.1"/>
    <property type="molecule type" value="Genomic_DNA"/>
</dbReference>
<dbReference type="Gene3D" id="1.10.150.130">
    <property type="match status" value="1"/>
</dbReference>
<organism evidence="8 9">
    <name type="scientific">Brevibacillus halotolerans</name>
    <dbReference type="NCBI Taxonomy" id="1507437"/>
    <lineage>
        <taxon>Bacteria</taxon>
        <taxon>Bacillati</taxon>
        <taxon>Bacillota</taxon>
        <taxon>Bacilli</taxon>
        <taxon>Bacillales</taxon>
        <taxon>Paenibacillaceae</taxon>
        <taxon>Brevibacillus</taxon>
    </lineage>
</organism>
<dbReference type="InterPro" id="IPR004107">
    <property type="entry name" value="Integrase_SAM-like_N"/>
</dbReference>
<dbReference type="Pfam" id="PF00589">
    <property type="entry name" value="Phage_integrase"/>
    <property type="match status" value="1"/>
</dbReference>
<dbReference type="Gene3D" id="1.10.443.10">
    <property type="entry name" value="Intergrase catalytic core"/>
    <property type="match status" value="1"/>
</dbReference>
<reference evidence="8" key="1">
    <citation type="submission" date="2022-09" db="EMBL/GenBank/DDBJ databases">
        <title>Genome analysis and characterization of larvicidal activity of Brevibacillus strains.</title>
        <authorList>
            <person name="Patrusheva E.V."/>
            <person name="Izotova A.O."/>
            <person name="Toshchakov S.V."/>
            <person name="Sineoky S.P."/>
        </authorList>
    </citation>
    <scope>NUCLEOTIDE SEQUENCE</scope>
    <source>
        <strain evidence="8">VKPM_B-13244</strain>
    </source>
</reference>
<dbReference type="PANTHER" id="PTHR30349">
    <property type="entry name" value="PHAGE INTEGRASE-RELATED"/>
    <property type="match status" value="1"/>
</dbReference>
<dbReference type="InterPro" id="IPR050090">
    <property type="entry name" value="Tyrosine_recombinase_XerCD"/>
</dbReference>
<keyword evidence="2" id="KW-0229">DNA integration</keyword>
<dbReference type="InterPro" id="IPR002104">
    <property type="entry name" value="Integrase_catalytic"/>
</dbReference>
<evidence type="ECO:0000256" key="4">
    <source>
        <dbReference type="ARBA" id="ARBA00023172"/>
    </source>
</evidence>
<evidence type="ECO:0000256" key="5">
    <source>
        <dbReference type="PROSITE-ProRule" id="PRU01248"/>
    </source>
</evidence>
<feature type="domain" description="Tyr recombinase" evidence="6">
    <location>
        <begin position="105"/>
        <end position="287"/>
    </location>
</feature>
<dbReference type="CDD" id="cd00397">
    <property type="entry name" value="DNA_BRE_C"/>
    <property type="match status" value="1"/>
</dbReference>
<evidence type="ECO:0000313" key="9">
    <source>
        <dbReference type="Proteomes" id="UP001067708"/>
    </source>
</evidence>
<evidence type="ECO:0000259" key="7">
    <source>
        <dbReference type="PROSITE" id="PS51900"/>
    </source>
</evidence>
<dbReference type="PANTHER" id="PTHR30349:SF41">
    <property type="entry name" value="INTEGRASE_RECOMBINASE PROTEIN MJ0367-RELATED"/>
    <property type="match status" value="1"/>
</dbReference>
<evidence type="ECO:0000259" key="6">
    <source>
        <dbReference type="PROSITE" id="PS51898"/>
    </source>
</evidence>
<dbReference type="Proteomes" id="UP001067708">
    <property type="component" value="Unassembled WGS sequence"/>
</dbReference>
<evidence type="ECO:0000256" key="1">
    <source>
        <dbReference type="ARBA" id="ARBA00008857"/>
    </source>
</evidence>
<gene>
    <name evidence="8" type="ORF">O0535_22020</name>
</gene>
<dbReference type="SUPFAM" id="SSF56349">
    <property type="entry name" value="DNA breaking-rejoining enzymes"/>
    <property type="match status" value="1"/>
</dbReference>
<proteinExistence type="inferred from homology"/>
<accession>A0ABT4I4B6</accession>
<comment type="similarity">
    <text evidence="1">Belongs to the 'phage' integrase family.</text>
</comment>
<evidence type="ECO:0000256" key="2">
    <source>
        <dbReference type="ARBA" id="ARBA00022908"/>
    </source>
</evidence>
<keyword evidence="3 5" id="KW-0238">DNA-binding</keyword>
<dbReference type="InterPro" id="IPR013762">
    <property type="entry name" value="Integrase-like_cat_sf"/>
</dbReference>
<keyword evidence="4" id="KW-0233">DNA recombination</keyword>
<name>A0ABT4I4B6_9BACL</name>
<protein>
    <submittedName>
        <fullName evidence="8">Tyrosine-type recombinase/integrase</fullName>
    </submittedName>
</protein>
<dbReference type="InterPro" id="IPR011010">
    <property type="entry name" value="DNA_brk_join_enz"/>
</dbReference>
<sequence length="287" mass="33514">MRDFSTWLFKKGKSERTIDTYIECVNSFISWYENHSSNKFFPNKIKEEDIKNWIKDMRENGWKDSTAKIRLLGVRSFFNFLELENQVDINPTRHIWSTPIENRYDKPRCLSPEEENIVTKYVEEADSKNSWKNTRNKSIIYLMLEAGLKSSEVIHLHLSDLDFDEKIINIFREDVQEERGIEMTKNVERSLKDWLIERSKKLGGEENPFVIISQKGGPMTDEGITDYIRKKLRKGTGISDLTAHVLRHTFCNNLVRQGVPPAYASYVAGTSIGQIMLYYPKSSNGKR</sequence>
<dbReference type="PROSITE" id="PS51900">
    <property type="entry name" value="CB"/>
    <property type="match status" value="1"/>
</dbReference>
<dbReference type="PROSITE" id="PS51898">
    <property type="entry name" value="TYR_RECOMBINASE"/>
    <property type="match status" value="1"/>
</dbReference>
<evidence type="ECO:0000313" key="8">
    <source>
        <dbReference type="EMBL" id="MCZ0833387.1"/>
    </source>
</evidence>
<feature type="domain" description="Core-binding (CB)" evidence="7">
    <location>
        <begin position="1"/>
        <end position="82"/>
    </location>
</feature>
<dbReference type="RefSeq" id="WP_258418333.1">
    <property type="nucleotide sequence ID" value="NZ_JAPTNG010000023.1"/>
</dbReference>
<evidence type="ECO:0000256" key="3">
    <source>
        <dbReference type="ARBA" id="ARBA00023125"/>
    </source>
</evidence>
<dbReference type="Pfam" id="PF13495">
    <property type="entry name" value="Phage_int_SAM_4"/>
    <property type="match status" value="1"/>
</dbReference>